<dbReference type="InterPro" id="IPR018821">
    <property type="entry name" value="DUF294_put_nucleoTrafse_sb-bd"/>
</dbReference>
<dbReference type="Proteomes" id="UP000190102">
    <property type="component" value="Unassembled WGS sequence"/>
</dbReference>
<feature type="domain" description="Protein-PII uridylyltransferase N-terminal" evidence="1">
    <location>
        <begin position="94"/>
        <end position="217"/>
    </location>
</feature>
<evidence type="ECO:0000259" key="2">
    <source>
        <dbReference type="Pfam" id="PF10335"/>
    </source>
</evidence>
<accession>A0A1T4N5Y4</accession>
<dbReference type="AlphaFoldDB" id="A0A1T4N5Y4"/>
<protein>
    <submittedName>
        <fullName evidence="3">Putative nucleotidyltransferase DUF294</fullName>
    </submittedName>
</protein>
<dbReference type="OrthoDB" id="9808528at2"/>
<dbReference type="RefSeq" id="WP_078789832.1">
    <property type="nucleotide sequence ID" value="NZ_FUWR01000006.1"/>
</dbReference>
<keyword evidence="4" id="KW-1185">Reference proteome</keyword>
<reference evidence="4" key="1">
    <citation type="submission" date="2017-02" db="EMBL/GenBank/DDBJ databases">
        <authorList>
            <person name="Varghese N."/>
            <person name="Submissions S."/>
        </authorList>
    </citation>
    <scope>NUCLEOTIDE SEQUENCE [LARGE SCALE GENOMIC DNA]</scope>
    <source>
        <strain evidence="4">ATCC BAA-34</strain>
    </source>
</reference>
<dbReference type="EMBL" id="FUWR01000006">
    <property type="protein sequence ID" value="SJZ74506.1"/>
    <property type="molecule type" value="Genomic_DNA"/>
</dbReference>
<evidence type="ECO:0000313" key="4">
    <source>
        <dbReference type="Proteomes" id="UP000190102"/>
    </source>
</evidence>
<dbReference type="GO" id="GO:0008773">
    <property type="term" value="F:[protein-PII] uridylyltransferase activity"/>
    <property type="evidence" value="ECO:0007669"/>
    <property type="project" value="InterPro"/>
</dbReference>
<sequence>MALLLAKGEDFASWRGVEEFAVAYRDAAVRLATRKHPEGIAHLLELMEDLIAAVDQENSAMGNELGRLVDELAHASEQGQLRSLLTGFYDRAYQHFARFGSPVALFRMSETFLHALADCCLRLARNQIEDPLPPVALVVMGPAGRREATRFCRVQLALVWDGEVPEALMLQLGEELVAWLRVCGVSLEETITPQNPDWRGSLEQWQDRFESAADKQDQRVLIELLRLADRTVLVGENGVADRFGVLCQQYLSQRSFVGNLVDRCLTLSNGIGMMGSLKLAKSGPHRGGFSLLDHAFLPLAAAIGGLCLMHGVDLVGTPERLRGLVRISKLDVDLAERTLHAWHCFSEHRLVLEQTAIPGQDCRDILHLMPSTLKSAEAERLKLSLETVADLQRYLQVSFGAYT</sequence>
<name>A0A1T4N5Y4_9BACT</name>
<dbReference type="Pfam" id="PF10335">
    <property type="entry name" value="DUF294_C"/>
    <property type="match status" value="1"/>
</dbReference>
<gene>
    <name evidence="3" type="ORF">SAMN02745119_01532</name>
</gene>
<feature type="domain" description="DUF294" evidence="2">
    <location>
        <begin position="255"/>
        <end position="399"/>
    </location>
</feature>
<keyword evidence="3" id="KW-0808">Transferase</keyword>
<dbReference type="STRING" id="115783.SAMN02745119_01532"/>
<evidence type="ECO:0000259" key="1">
    <source>
        <dbReference type="Pfam" id="PF03445"/>
    </source>
</evidence>
<dbReference type="InterPro" id="IPR005105">
    <property type="entry name" value="GlnD_Uridyltrans_N"/>
</dbReference>
<evidence type="ECO:0000313" key="3">
    <source>
        <dbReference type="EMBL" id="SJZ74506.1"/>
    </source>
</evidence>
<organism evidence="3 4">
    <name type="scientific">Trichlorobacter thiogenes</name>
    <dbReference type="NCBI Taxonomy" id="115783"/>
    <lineage>
        <taxon>Bacteria</taxon>
        <taxon>Pseudomonadati</taxon>
        <taxon>Thermodesulfobacteriota</taxon>
        <taxon>Desulfuromonadia</taxon>
        <taxon>Geobacterales</taxon>
        <taxon>Geobacteraceae</taxon>
        <taxon>Trichlorobacter</taxon>
    </lineage>
</organism>
<dbReference type="Pfam" id="PF03445">
    <property type="entry name" value="DUF294"/>
    <property type="match status" value="1"/>
</dbReference>
<proteinExistence type="predicted"/>